<organism evidence="1 2">
    <name type="scientific">Kipferlia bialata</name>
    <dbReference type="NCBI Taxonomy" id="797122"/>
    <lineage>
        <taxon>Eukaryota</taxon>
        <taxon>Metamonada</taxon>
        <taxon>Carpediemonas-like organisms</taxon>
        <taxon>Kipferlia</taxon>
    </lineage>
</organism>
<evidence type="ECO:0000313" key="2">
    <source>
        <dbReference type="Proteomes" id="UP000265618"/>
    </source>
</evidence>
<name>A0A391PG36_9EUKA</name>
<keyword evidence="2" id="KW-1185">Reference proteome</keyword>
<proteinExistence type="predicted"/>
<feature type="non-terminal residue" evidence="1">
    <location>
        <position position="30"/>
    </location>
</feature>
<protein>
    <submittedName>
        <fullName evidence="1">Uncharacterized protein</fullName>
    </submittedName>
</protein>
<sequence length="30" mass="3606">MRMRVMQQEGDEGSYPMFHIFKVPAECTTW</sequence>
<gene>
    <name evidence="1" type="ORF">KIPB_017342</name>
</gene>
<dbReference type="EMBL" id="BDIP01011486">
    <property type="protein sequence ID" value="GCA65542.1"/>
    <property type="molecule type" value="Genomic_DNA"/>
</dbReference>
<dbReference type="AlphaFoldDB" id="A0A391PG36"/>
<dbReference type="Proteomes" id="UP000265618">
    <property type="component" value="Unassembled WGS sequence"/>
</dbReference>
<accession>A0A391PG36</accession>
<comment type="caution">
    <text evidence="1">The sequence shown here is derived from an EMBL/GenBank/DDBJ whole genome shotgun (WGS) entry which is preliminary data.</text>
</comment>
<reference evidence="1 2" key="1">
    <citation type="journal article" date="2018" name="PLoS ONE">
        <title>The draft genome of Kipferlia bialata reveals reductive genome evolution in fornicate parasites.</title>
        <authorList>
            <person name="Tanifuji G."/>
            <person name="Takabayashi S."/>
            <person name="Kume K."/>
            <person name="Takagi M."/>
            <person name="Nakayama T."/>
            <person name="Kamikawa R."/>
            <person name="Inagaki Y."/>
            <person name="Hashimoto T."/>
        </authorList>
    </citation>
    <scope>NUCLEOTIDE SEQUENCE [LARGE SCALE GENOMIC DNA]</scope>
    <source>
        <strain evidence="1">NY0173</strain>
    </source>
</reference>
<evidence type="ECO:0000313" key="1">
    <source>
        <dbReference type="EMBL" id="GCA65542.1"/>
    </source>
</evidence>